<dbReference type="EMBL" id="JAAMOW010000005">
    <property type="protein sequence ID" value="NGY05271.1"/>
    <property type="molecule type" value="Genomic_DNA"/>
</dbReference>
<feature type="chain" id="PRO_5026845789" description="Prolyl oligopeptidase family serine peptidase" evidence="8">
    <location>
        <begin position="30"/>
        <end position="298"/>
    </location>
</feature>
<keyword evidence="6" id="KW-0119">Carbohydrate metabolism</keyword>
<keyword evidence="4 8" id="KW-0732">Signal</keyword>
<keyword evidence="10" id="KW-1185">Reference proteome</keyword>
<reference evidence="9 10" key="1">
    <citation type="journal article" date="2014" name="Int. J. Syst. Evol. Microbiol.">
        <title>Solimonas terrae sp. nov., isolated from soil.</title>
        <authorList>
            <person name="Kim S.J."/>
            <person name="Moon J.Y."/>
            <person name="Weon H.Y."/>
            <person name="Ahn J.H."/>
            <person name="Chen W.M."/>
            <person name="Kwon S.W."/>
        </authorList>
    </citation>
    <scope>NUCLEOTIDE SEQUENCE [LARGE SCALE GENOMIC DNA]</scope>
    <source>
        <strain evidence="9 10">KIS83-12</strain>
    </source>
</reference>
<evidence type="ECO:0008006" key="11">
    <source>
        <dbReference type="Google" id="ProtNLM"/>
    </source>
</evidence>
<evidence type="ECO:0000313" key="9">
    <source>
        <dbReference type="EMBL" id="NGY05271.1"/>
    </source>
</evidence>
<dbReference type="SUPFAM" id="SSF53474">
    <property type="entry name" value="alpha/beta-Hydrolases"/>
    <property type="match status" value="1"/>
</dbReference>
<keyword evidence="3" id="KW-0858">Xylan degradation</keyword>
<dbReference type="Pfam" id="PF10503">
    <property type="entry name" value="Esterase_PHB"/>
    <property type="match status" value="1"/>
</dbReference>
<feature type="signal peptide" evidence="8">
    <location>
        <begin position="1"/>
        <end position="29"/>
    </location>
</feature>
<accession>A0A6M2BSS8</accession>
<evidence type="ECO:0000256" key="3">
    <source>
        <dbReference type="ARBA" id="ARBA00022651"/>
    </source>
</evidence>
<keyword evidence="5" id="KW-0378">Hydrolase</keyword>
<dbReference type="AlphaFoldDB" id="A0A6M2BSS8"/>
<dbReference type="RefSeq" id="WP_166256379.1">
    <property type="nucleotide sequence ID" value="NZ_JAAMOW010000005.1"/>
</dbReference>
<dbReference type="InterPro" id="IPR029058">
    <property type="entry name" value="AB_hydrolase_fold"/>
</dbReference>
<dbReference type="GO" id="GO:0005576">
    <property type="term" value="C:extracellular region"/>
    <property type="evidence" value="ECO:0007669"/>
    <property type="project" value="UniProtKB-SubCell"/>
</dbReference>
<comment type="caution">
    <text evidence="9">The sequence shown here is derived from an EMBL/GenBank/DDBJ whole genome shotgun (WGS) entry which is preliminary data.</text>
</comment>
<evidence type="ECO:0000256" key="1">
    <source>
        <dbReference type="ARBA" id="ARBA00004613"/>
    </source>
</evidence>
<proteinExistence type="predicted"/>
<comment type="subcellular location">
    <subcellularLocation>
        <location evidence="1">Secreted</location>
    </subcellularLocation>
</comment>
<dbReference type="GO" id="GO:0045493">
    <property type="term" value="P:xylan catabolic process"/>
    <property type="evidence" value="ECO:0007669"/>
    <property type="project" value="UniProtKB-KW"/>
</dbReference>
<gene>
    <name evidence="9" type="ORF">G7Y85_10860</name>
</gene>
<protein>
    <recommendedName>
        <fullName evidence="11">Prolyl oligopeptidase family serine peptidase</fullName>
    </recommendedName>
</protein>
<dbReference type="Proteomes" id="UP000472676">
    <property type="component" value="Unassembled WGS sequence"/>
</dbReference>
<evidence type="ECO:0000313" key="10">
    <source>
        <dbReference type="Proteomes" id="UP000472676"/>
    </source>
</evidence>
<dbReference type="PANTHER" id="PTHR38050:SF2">
    <property type="entry name" value="FERULOYL ESTERASE C-RELATED"/>
    <property type="match status" value="1"/>
</dbReference>
<evidence type="ECO:0000256" key="6">
    <source>
        <dbReference type="ARBA" id="ARBA00023277"/>
    </source>
</evidence>
<dbReference type="InterPro" id="IPR010126">
    <property type="entry name" value="Esterase_phb"/>
</dbReference>
<dbReference type="Gene3D" id="3.40.50.1820">
    <property type="entry name" value="alpha/beta hydrolase"/>
    <property type="match status" value="1"/>
</dbReference>
<dbReference type="GO" id="GO:0030600">
    <property type="term" value="F:feruloyl esterase activity"/>
    <property type="evidence" value="ECO:0007669"/>
    <property type="project" value="InterPro"/>
</dbReference>
<name>A0A6M2BSS8_9GAMM</name>
<evidence type="ECO:0000256" key="5">
    <source>
        <dbReference type="ARBA" id="ARBA00022801"/>
    </source>
</evidence>
<keyword evidence="7" id="KW-0624">Polysaccharide degradation</keyword>
<keyword evidence="2" id="KW-0964">Secreted</keyword>
<evidence type="ECO:0000256" key="7">
    <source>
        <dbReference type="ARBA" id="ARBA00023326"/>
    </source>
</evidence>
<sequence length="298" mass="31722">MTTSPLSVRNVLLGLLASGSLFASLTACAATTETDISFGGNERHYVVHTPDGIGNRPAPLVVALHGGAGTGAIMESQTGLDSVADQNGFIVVYPDGIGRAWNAGSCCATPMKDNVDDVGFVRAVIADVKHHYAVDTSRVYGTGFSNGAMLLHRIACDAPDTFVAIAPVSGGPMVSNCNERQPIPTLLIQGRADPRIPWDGGVFQGSYRPSIKDIVSRFGKRNECSTQEQQTYDADGVQCLTLGGCRSGDEVSWCGLAGAGHQWPGGKTYLKFLLGANNERFNASQKIWSFFSKYQKKN</sequence>
<evidence type="ECO:0000256" key="4">
    <source>
        <dbReference type="ARBA" id="ARBA00022729"/>
    </source>
</evidence>
<evidence type="ECO:0000256" key="2">
    <source>
        <dbReference type="ARBA" id="ARBA00022525"/>
    </source>
</evidence>
<dbReference type="PANTHER" id="PTHR38050">
    <property type="match status" value="1"/>
</dbReference>
<evidence type="ECO:0000256" key="8">
    <source>
        <dbReference type="SAM" id="SignalP"/>
    </source>
</evidence>
<dbReference type="InterPro" id="IPR043595">
    <property type="entry name" value="FaeB/C/D"/>
</dbReference>
<organism evidence="9 10">
    <name type="scientific">Solimonas terrae</name>
    <dbReference type="NCBI Taxonomy" id="1396819"/>
    <lineage>
        <taxon>Bacteria</taxon>
        <taxon>Pseudomonadati</taxon>
        <taxon>Pseudomonadota</taxon>
        <taxon>Gammaproteobacteria</taxon>
        <taxon>Nevskiales</taxon>
        <taxon>Nevskiaceae</taxon>
        <taxon>Solimonas</taxon>
    </lineage>
</organism>